<dbReference type="InterPro" id="IPR011335">
    <property type="entry name" value="Restrct_endonuc-II-like"/>
</dbReference>
<evidence type="ECO:0000313" key="3">
    <source>
        <dbReference type="Proteomes" id="UP000052167"/>
    </source>
</evidence>
<protein>
    <submittedName>
        <fullName evidence="2">Restriction endonuclease</fullName>
    </submittedName>
</protein>
<dbReference type="EMBL" id="JOKJ01000010">
    <property type="protein sequence ID" value="KEQ08283.1"/>
    <property type="molecule type" value="Genomic_DNA"/>
</dbReference>
<dbReference type="InterPro" id="IPR015109">
    <property type="entry name" value="Restrct_endonuc_II_EcoRII_C"/>
</dbReference>
<reference evidence="2 3" key="1">
    <citation type="submission" date="2014-06" db="EMBL/GenBank/DDBJ databases">
        <title>Rhizobium pelagicum/R2-400B4.</title>
        <authorList>
            <person name="Kimes N.E."/>
            <person name="Lopez-Perez M."/>
        </authorList>
    </citation>
    <scope>NUCLEOTIDE SEQUENCE [LARGE SCALE GENOMIC DNA]</scope>
    <source>
        <strain evidence="2 3">R2-400B4</strain>
    </source>
</reference>
<evidence type="ECO:0000259" key="1">
    <source>
        <dbReference type="Pfam" id="PF09019"/>
    </source>
</evidence>
<dbReference type="Proteomes" id="UP000052167">
    <property type="component" value="Unassembled WGS sequence"/>
</dbReference>
<feature type="domain" description="Restriction endonuclease type II EcoRII C-terminal" evidence="1">
    <location>
        <begin position="229"/>
        <end position="397"/>
    </location>
</feature>
<organism evidence="2 3">
    <name type="scientific">Pseudorhizobium pelagicum</name>
    <dbReference type="NCBI Taxonomy" id="1509405"/>
    <lineage>
        <taxon>Bacteria</taxon>
        <taxon>Pseudomonadati</taxon>
        <taxon>Pseudomonadota</taxon>
        <taxon>Alphaproteobacteria</taxon>
        <taxon>Hyphomicrobiales</taxon>
        <taxon>Rhizobiaceae</taxon>
        <taxon>Rhizobium/Agrobacterium group</taxon>
        <taxon>Pseudorhizobium</taxon>
    </lineage>
</organism>
<dbReference type="GO" id="GO:0003677">
    <property type="term" value="F:DNA binding"/>
    <property type="evidence" value="ECO:0007669"/>
    <property type="project" value="InterPro"/>
</dbReference>
<keyword evidence="2" id="KW-0540">Nuclease</keyword>
<dbReference type="AlphaFoldDB" id="A0A922T9E7"/>
<sequence length="408" mass="46454">MKKGSLSDYFRGIVFKRLSAVETTPATSNQHEFNGSASLRLLLGDEDRKNIPTRFIWLGEEQEAITVEGMVSWYDARRSHPTRTEYRLYYFGNEITGMMSAGDVFFLALCRDGSAMAIVTPSGTTIQNQLVWLFGLEDQPEFQFTFQQVEGNNDAELDFAARYILDELGLELEEPEADRLDDLIEPFGLKFPTTRDFSELARASLPDVSARDDADGALVAWMEREEQLFRRLERRIVAERISSGFQVTDGADVDGFLHFSLSVQNRRKSRAGSALENHLEAVFADHGIAFVRGAETENRNKPDFLFPGQSEYRDLAFPSERLTMLGSKSTLKDRWRQVLSEAERIPNKHLLTLEPGISENQTDEMRTKHLQLVIPRSIQTSFRPAQRDWLISVRDFLALLKARQADGL</sequence>
<dbReference type="Gene3D" id="3.40.91.80">
    <property type="match status" value="1"/>
</dbReference>
<comment type="caution">
    <text evidence="2">The sequence shown here is derived from an EMBL/GenBank/DDBJ whole genome shotgun (WGS) entry which is preliminary data.</text>
</comment>
<dbReference type="SUPFAM" id="SSF52980">
    <property type="entry name" value="Restriction endonuclease-like"/>
    <property type="match status" value="1"/>
</dbReference>
<evidence type="ECO:0000313" key="2">
    <source>
        <dbReference type="EMBL" id="KEQ08283.1"/>
    </source>
</evidence>
<keyword evidence="3" id="KW-1185">Reference proteome</keyword>
<name>A0A922T9E7_9HYPH</name>
<dbReference type="InterPro" id="IPR038365">
    <property type="entry name" value="EcoRII_C_sf"/>
</dbReference>
<accession>A0A922T9E7</accession>
<gene>
    <name evidence="2" type="ORF">GV68_03055</name>
</gene>
<proteinExistence type="predicted"/>
<keyword evidence="2" id="KW-0255">Endonuclease</keyword>
<keyword evidence="2" id="KW-0378">Hydrolase</keyword>
<dbReference type="GO" id="GO:0009036">
    <property type="term" value="F:type II site-specific deoxyribonuclease activity"/>
    <property type="evidence" value="ECO:0007669"/>
    <property type="project" value="InterPro"/>
</dbReference>
<dbReference type="Pfam" id="PF09019">
    <property type="entry name" value="EcoRII-C"/>
    <property type="match status" value="1"/>
</dbReference>
<dbReference type="OrthoDB" id="9797574at2"/>
<dbReference type="GO" id="GO:0009307">
    <property type="term" value="P:DNA restriction-modification system"/>
    <property type="evidence" value="ECO:0007669"/>
    <property type="project" value="InterPro"/>
</dbReference>
<dbReference type="RefSeq" id="WP_037160907.1">
    <property type="nucleotide sequence ID" value="NZ_JOKI01000001.1"/>
</dbReference>